<evidence type="ECO:0000313" key="2">
    <source>
        <dbReference type="Proteomes" id="UP000298416"/>
    </source>
</evidence>
<accession>A0A8X8XPM5</accession>
<organism evidence="1">
    <name type="scientific">Salvia splendens</name>
    <name type="common">Scarlet sage</name>
    <dbReference type="NCBI Taxonomy" id="180675"/>
    <lineage>
        <taxon>Eukaryota</taxon>
        <taxon>Viridiplantae</taxon>
        <taxon>Streptophyta</taxon>
        <taxon>Embryophyta</taxon>
        <taxon>Tracheophyta</taxon>
        <taxon>Spermatophyta</taxon>
        <taxon>Magnoliopsida</taxon>
        <taxon>eudicotyledons</taxon>
        <taxon>Gunneridae</taxon>
        <taxon>Pentapetalae</taxon>
        <taxon>asterids</taxon>
        <taxon>lamiids</taxon>
        <taxon>Lamiales</taxon>
        <taxon>Lamiaceae</taxon>
        <taxon>Nepetoideae</taxon>
        <taxon>Mentheae</taxon>
        <taxon>Salviinae</taxon>
        <taxon>Salvia</taxon>
        <taxon>Salvia subgen. Calosphace</taxon>
        <taxon>core Calosphace</taxon>
    </lineage>
</organism>
<keyword evidence="2" id="KW-1185">Reference proteome</keyword>
<dbReference type="Proteomes" id="UP000298416">
    <property type="component" value="Unassembled WGS sequence"/>
</dbReference>
<comment type="caution">
    <text evidence="1">The sequence shown here is derived from an EMBL/GenBank/DDBJ whole genome shotgun (WGS) entry which is preliminary data.</text>
</comment>
<dbReference type="EMBL" id="PNBA02000007">
    <property type="protein sequence ID" value="KAG6417623.1"/>
    <property type="molecule type" value="Genomic_DNA"/>
</dbReference>
<proteinExistence type="predicted"/>
<reference evidence="1" key="2">
    <citation type="submission" date="2020-08" db="EMBL/GenBank/DDBJ databases">
        <title>Plant Genome Project.</title>
        <authorList>
            <person name="Zhang R.-G."/>
        </authorList>
    </citation>
    <scope>NUCLEOTIDE SEQUENCE</scope>
    <source>
        <strain evidence="1">Huo1</strain>
        <tissue evidence="1">Leaf</tissue>
    </source>
</reference>
<evidence type="ECO:0000313" key="1">
    <source>
        <dbReference type="EMBL" id="KAG6417623.1"/>
    </source>
</evidence>
<dbReference type="AlphaFoldDB" id="A0A8X8XPM5"/>
<reference evidence="1" key="1">
    <citation type="submission" date="2018-01" db="EMBL/GenBank/DDBJ databases">
        <authorList>
            <person name="Mao J.F."/>
        </authorList>
    </citation>
    <scope>NUCLEOTIDE SEQUENCE</scope>
    <source>
        <strain evidence="1">Huo1</strain>
        <tissue evidence="1">Leaf</tissue>
    </source>
</reference>
<sequence>MHPSLGQIPNLICLHSHSVLSQQRLNKTKEMLSVSSSCGLPICLNGIPRPLPFSQELEDHERRRESVKRKKFQEFLQLHEMITREASGHGSNNRGGGVVKTEFYPCISLPSTAKAA</sequence>
<name>A0A8X8XPM5_SALSN</name>
<protein>
    <submittedName>
        <fullName evidence="1">Uncharacterized protein</fullName>
    </submittedName>
</protein>
<gene>
    <name evidence="1" type="ORF">SASPL_119807</name>
</gene>